<dbReference type="InterPro" id="IPR036104">
    <property type="entry name" value="BFN_sf"/>
</dbReference>
<dbReference type="AlphaFoldDB" id="A0A3D5QF66"/>
<dbReference type="PANTHER" id="PTHR15160">
    <property type="entry name" value="VON HIPPEL-LINDAU PROTEIN"/>
    <property type="match status" value="1"/>
</dbReference>
<dbReference type="EMBL" id="DPPF01000186">
    <property type="protein sequence ID" value="HCW93802.1"/>
    <property type="molecule type" value="Genomic_DNA"/>
</dbReference>
<evidence type="ECO:0000313" key="3">
    <source>
        <dbReference type="Proteomes" id="UP000262325"/>
    </source>
</evidence>
<sequence>MFEVAVKCVMKEPLTSRYLLILESKDSSFYIPINIGVFEAEAIYTALNKIKSPRPLTYDFFKGILNVIDDIDISKITIYDVDGHVYKAKLEFAHNSKQCHVDCRPSDAIALGLRLNAPIFVEDDIVQKKKCVSKDCLQENEKIILEQLITDQATTYWNV</sequence>
<feature type="domain" description="BFN" evidence="1">
    <location>
        <begin position="1"/>
        <end position="133"/>
    </location>
</feature>
<dbReference type="PANTHER" id="PTHR15160:SF1">
    <property type="entry name" value="VON HIPPEL-LINDAU DISEASE TUMOR SUPPRESSOR"/>
    <property type="match status" value="1"/>
</dbReference>
<reference evidence="2 3" key="1">
    <citation type="journal article" date="2018" name="Nat. Biotechnol.">
        <title>A standardized bacterial taxonomy based on genome phylogeny substantially revises the tree of life.</title>
        <authorList>
            <person name="Parks D.H."/>
            <person name="Chuvochina M."/>
            <person name="Waite D.W."/>
            <person name="Rinke C."/>
            <person name="Skarshewski A."/>
            <person name="Chaumeil P.A."/>
            <person name="Hugenholtz P."/>
        </authorList>
    </citation>
    <scope>NUCLEOTIDE SEQUENCE [LARGE SCALE GENOMIC DNA]</scope>
    <source>
        <strain evidence="2">UBA8672</strain>
    </source>
</reference>
<evidence type="ECO:0000313" key="2">
    <source>
        <dbReference type="EMBL" id="HCW93802.1"/>
    </source>
</evidence>
<proteinExistence type="predicted"/>
<dbReference type="OMA" id="PIYVETH"/>
<name>A0A3D5QF66_FLESI</name>
<protein>
    <submittedName>
        <fullName evidence="2">Bifunctional nuclease family protein</fullName>
    </submittedName>
</protein>
<comment type="caution">
    <text evidence="2">The sequence shown here is derived from an EMBL/GenBank/DDBJ whole genome shotgun (WGS) entry which is preliminary data.</text>
</comment>
<dbReference type="InterPro" id="IPR003729">
    <property type="entry name" value="Bi_nuclease_dom"/>
</dbReference>
<accession>A0A3D5QF66</accession>
<dbReference type="PROSITE" id="PS51658">
    <property type="entry name" value="BFN"/>
    <property type="match status" value="1"/>
</dbReference>
<dbReference type="Pfam" id="PF02577">
    <property type="entry name" value="BFN_dom"/>
    <property type="match status" value="1"/>
</dbReference>
<dbReference type="RefSeq" id="WP_013886458.1">
    <property type="nucleotide sequence ID" value="NZ_JAAZVV010000013.1"/>
</dbReference>
<dbReference type="Gene3D" id="3.10.690.10">
    <property type="entry name" value="Bifunctional nuclease domain"/>
    <property type="match status" value="1"/>
</dbReference>
<evidence type="ECO:0000259" key="1">
    <source>
        <dbReference type="PROSITE" id="PS51658"/>
    </source>
</evidence>
<gene>
    <name evidence="2" type="ORF">DHM44_08980</name>
</gene>
<dbReference type="SUPFAM" id="SSF103256">
    <property type="entry name" value="Hypothetical protein TM0160"/>
    <property type="match status" value="1"/>
</dbReference>
<dbReference type="GO" id="GO:0004518">
    <property type="term" value="F:nuclease activity"/>
    <property type="evidence" value="ECO:0007669"/>
    <property type="project" value="InterPro"/>
</dbReference>
<dbReference type="Proteomes" id="UP000262325">
    <property type="component" value="Unassembled WGS sequence"/>
</dbReference>
<organism evidence="2 3">
    <name type="scientific">Flexistipes sinusarabici</name>
    <dbReference type="NCBI Taxonomy" id="2352"/>
    <lineage>
        <taxon>Bacteria</taxon>
        <taxon>Pseudomonadati</taxon>
        <taxon>Deferribacterota</taxon>
        <taxon>Deferribacteres</taxon>
        <taxon>Deferribacterales</taxon>
        <taxon>Flexistipitaceae</taxon>
        <taxon>Flexistipes</taxon>
    </lineage>
</organism>